<evidence type="ECO:0000313" key="2">
    <source>
        <dbReference type="Proteomes" id="UP001152876"/>
    </source>
</evidence>
<dbReference type="PANTHER" id="PTHR21192:SF2">
    <property type="entry name" value="NADH DEHYDROGENASE [UBIQUINONE] 1 ALPHA SUBCOMPLEX ASSEMBLY FACTOR 3"/>
    <property type="match status" value="1"/>
</dbReference>
<evidence type="ECO:0008006" key="3">
    <source>
        <dbReference type="Google" id="ProtNLM"/>
    </source>
</evidence>
<protein>
    <recommendedName>
        <fullName evidence="3">Xcc1710-like domain-containing protein</fullName>
    </recommendedName>
</protein>
<comment type="caution">
    <text evidence="1">The sequence shown here is derived from an EMBL/GenBank/DDBJ whole genome shotgun (WGS) entry which is preliminary data.</text>
</comment>
<dbReference type="PANTHER" id="PTHR21192">
    <property type="entry name" value="NUCLEAR PROTEIN E3-3"/>
    <property type="match status" value="1"/>
</dbReference>
<organism evidence="1 2">
    <name type="scientific">Hydrogenophaga taeniospiralis CCUG 15921</name>
    <dbReference type="NCBI Taxonomy" id="1281780"/>
    <lineage>
        <taxon>Bacteria</taxon>
        <taxon>Pseudomonadati</taxon>
        <taxon>Pseudomonadota</taxon>
        <taxon>Betaproteobacteria</taxon>
        <taxon>Burkholderiales</taxon>
        <taxon>Comamonadaceae</taxon>
        <taxon>Hydrogenophaga</taxon>
    </lineage>
</organism>
<dbReference type="SUPFAM" id="SSF64076">
    <property type="entry name" value="MTH938-like"/>
    <property type="match status" value="1"/>
</dbReference>
<gene>
    <name evidence="1" type="ORF">H010_14161</name>
</gene>
<dbReference type="InterPro" id="IPR036748">
    <property type="entry name" value="MTH938-like_sf"/>
</dbReference>
<dbReference type="RefSeq" id="WP_068166393.1">
    <property type="nucleotide sequence ID" value="NZ_AOGK01000012.1"/>
</dbReference>
<dbReference type="OrthoDB" id="9800373at2"/>
<evidence type="ECO:0000313" key="1">
    <source>
        <dbReference type="EMBL" id="MDG5976406.1"/>
    </source>
</evidence>
<proteinExistence type="predicted"/>
<dbReference type="AlphaFoldDB" id="A0A9X4NTN7"/>
<dbReference type="EMBL" id="AOGK01000012">
    <property type="protein sequence ID" value="MDG5976406.1"/>
    <property type="molecule type" value="Genomic_DNA"/>
</dbReference>
<dbReference type="Gene3D" id="3.40.1230.10">
    <property type="entry name" value="MTH938-like"/>
    <property type="match status" value="1"/>
</dbReference>
<dbReference type="Proteomes" id="UP001152876">
    <property type="component" value="Unassembled WGS sequence"/>
</dbReference>
<accession>A0A9X4NTN7</accession>
<sequence length="130" mass="14412">MKLHADKPDLHAITSHGDGWIAINGQRHSHSLVLSSSGLLIPWSCTRFEDLSAMHFEQLLKDTVLPPGWLPELVLFGSGARLRFVRPALLQSLIDRRIGVETMDTLAACRTYNILAGEGRRVLAALLMET</sequence>
<dbReference type="InterPro" id="IPR007523">
    <property type="entry name" value="NDUFAF3/AAMDC"/>
</dbReference>
<name>A0A9X4NTN7_9BURK</name>
<reference evidence="1" key="1">
    <citation type="submission" date="2013-01" db="EMBL/GenBank/DDBJ databases">
        <title>Genome draft of Hydrogenophaga taeniospiralis 2K1.</title>
        <authorList>
            <person name="Gomila M."/>
            <person name="Lalucat J."/>
        </authorList>
    </citation>
    <scope>NUCLEOTIDE SEQUENCE</scope>
    <source>
        <strain evidence="1">CCUG 15921</strain>
    </source>
</reference>
<dbReference type="Pfam" id="PF04430">
    <property type="entry name" value="DUF498"/>
    <property type="match status" value="1"/>
</dbReference>
<dbReference type="CDD" id="cd05560">
    <property type="entry name" value="Xcc1710_like"/>
    <property type="match status" value="1"/>
</dbReference>
<keyword evidence="2" id="KW-1185">Reference proteome</keyword>